<dbReference type="SUPFAM" id="SSF109854">
    <property type="entry name" value="DinB/YfiT-like putative metalloenzymes"/>
    <property type="match status" value="1"/>
</dbReference>
<keyword evidence="3" id="KW-1185">Reference proteome</keyword>
<evidence type="ECO:0000259" key="1">
    <source>
        <dbReference type="Pfam" id="PF12867"/>
    </source>
</evidence>
<proteinExistence type="predicted"/>
<evidence type="ECO:0000313" key="3">
    <source>
        <dbReference type="Proteomes" id="UP000315017"/>
    </source>
</evidence>
<sequence>MNAKDIIKSQIDMGNFVCQAYLADLTDEDLMRRAHAGVNHINWQVGHLILAENYHGNMVTNGGMPSLPPGFAEKYHKDTATSDDRDQFCTKEELLQAWAEQRAGTMAALAAISEGDLGLATGVPYCPTKGEQLCLQGSHWLMHCGQWAVVRRQLGKPPLF</sequence>
<feature type="domain" description="DinB-like" evidence="1">
    <location>
        <begin position="20"/>
        <end position="145"/>
    </location>
</feature>
<dbReference type="RefSeq" id="WP_202921861.1">
    <property type="nucleotide sequence ID" value="NZ_CP036274.1"/>
</dbReference>
<dbReference type="InterPro" id="IPR024775">
    <property type="entry name" value="DinB-like"/>
</dbReference>
<dbReference type="Pfam" id="PF12867">
    <property type="entry name" value="DinB_2"/>
    <property type="match status" value="1"/>
</dbReference>
<protein>
    <submittedName>
        <fullName evidence="2">DinB superfamily protein</fullName>
    </submittedName>
</protein>
<dbReference type="Proteomes" id="UP000315017">
    <property type="component" value="Chromosome"/>
</dbReference>
<gene>
    <name evidence="2" type="ORF">ETAA8_32540</name>
</gene>
<dbReference type="EMBL" id="CP036274">
    <property type="protein sequence ID" value="QDU28154.1"/>
    <property type="molecule type" value="Genomic_DNA"/>
</dbReference>
<dbReference type="KEGG" id="aagg:ETAA8_32540"/>
<accession>A0A517YD37</accession>
<name>A0A517YD37_9BACT</name>
<dbReference type="Gene3D" id="1.20.120.450">
    <property type="entry name" value="dinb family like domain"/>
    <property type="match status" value="1"/>
</dbReference>
<dbReference type="InterPro" id="IPR034660">
    <property type="entry name" value="DinB/YfiT-like"/>
</dbReference>
<reference evidence="2 3" key="1">
    <citation type="submission" date="2019-02" db="EMBL/GenBank/DDBJ databases">
        <title>Deep-cultivation of Planctomycetes and their phenomic and genomic characterization uncovers novel biology.</title>
        <authorList>
            <person name="Wiegand S."/>
            <person name="Jogler M."/>
            <person name="Boedeker C."/>
            <person name="Pinto D."/>
            <person name="Vollmers J."/>
            <person name="Rivas-Marin E."/>
            <person name="Kohn T."/>
            <person name="Peeters S.H."/>
            <person name="Heuer A."/>
            <person name="Rast P."/>
            <person name="Oberbeckmann S."/>
            <person name="Bunk B."/>
            <person name="Jeske O."/>
            <person name="Meyerdierks A."/>
            <person name="Storesund J.E."/>
            <person name="Kallscheuer N."/>
            <person name="Luecker S."/>
            <person name="Lage O.M."/>
            <person name="Pohl T."/>
            <person name="Merkel B.J."/>
            <person name="Hornburger P."/>
            <person name="Mueller R.-W."/>
            <person name="Bruemmer F."/>
            <person name="Labrenz M."/>
            <person name="Spormann A.M."/>
            <person name="Op den Camp H."/>
            <person name="Overmann J."/>
            <person name="Amann R."/>
            <person name="Jetten M.S.M."/>
            <person name="Mascher T."/>
            <person name="Medema M.H."/>
            <person name="Devos D.P."/>
            <person name="Kaster A.-K."/>
            <person name="Ovreas L."/>
            <person name="Rohde M."/>
            <person name="Galperin M.Y."/>
            <person name="Jogler C."/>
        </authorList>
    </citation>
    <scope>NUCLEOTIDE SEQUENCE [LARGE SCALE GENOMIC DNA]</scope>
    <source>
        <strain evidence="2 3">ETA_A8</strain>
    </source>
</reference>
<dbReference type="AlphaFoldDB" id="A0A517YD37"/>
<organism evidence="2 3">
    <name type="scientific">Anatilimnocola aggregata</name>
    <dbReference type="NCBI Taxonomy" id="2528021"/>
    <lineage>
        <taxon>Bacteria</taxon>
        <taxon>Pseudomonadati</taxon>
        <taxon>Planctomycetota</taxon>
        <taxon>Planctomycetia</taxon>
        <taxon>Pirellulales</taxon>
        <taxon>Pirellulaceae</taxon>
        <taxon>Anatilimnocola</taxon>
    </lineage>
</organism>
<evidence type="ECO:0000313" key="2">
    <source>
        <dbReference type="EMBL" id="QDU28154.1"/>
    </source>
</evidence>